<dbReference type="InterPro" id="IPR029017">
    <property type="entry name" value="Enolase-like_N"/>
</dbReference>
<evidence type="ECO:0000256" key="4">
    <source>
        <dbReference type="ARBA" id="ARBA00023152"/>
    </source>
</evidence>
<dbReference type="SMART" id="SM01193">
    <property type="entry name" value="Enolase_N"/>
    <property type="match status" value="1"/>
</dbReference>
<dbReference type="InterPro" id="IPR020810">
    <property type="entry name" value="Enolase_C"/>
</dbReference>
<evidence type="ECO:0000256" key="3">
    <source>
        <dbReference type="ARBA" id="ARBA00022842"/>
    </source>
</evidence>
<dbReference type="PANTHER" id="PTHR11902:SF1">
    <property type="entry name" value="ENOLASE"/>
    <property type="match status" value="1"/>
</dbReference>
<comment type="similarity">
    <text evidence="2 6">Belongs to the enolase family.</text>
</comment>
<feature type="binding site" evidence="6">
    <location>
        <position position="362"/>
    </location>
    <ligand>
        <name>(2R)-2-phosphoglycerate</name>
        <dbReference type="ChEBI" id="CHEBI:58289"/>
    </ligand>
</feature>
<dbReference type="SFLD" id="SFLDS00001">
    <property type="entry name" value="Enolase"/>
    <property type="match status" value="1"/>
</dbReference>
<dbReference type="PIRSF" id="PIRSF001400">
    <property type="entry name" value="Enolase"/>
    <property type="match status" value="1"/>
</dbReference>
<evidence type="ECO:0000313" key="13">
    <source>
        <dbReference type="Proteomes" id="UP000094707"/>
    </source>
</evidence>
<keyword evidence="4 6" id="KW-0324">Glycolysis</keyword>
<dbReference type="GO" id="GO:0006096">
    <property type="term" value="P:glycolytic process"/>
    <property type="evidence" value="ECO:0007669"/>
    <property type="project" value="UniProtKB-UniRule"/>
</dbReference>
<dbReference type="Gene3D" id="3.30.390.10">
    <property type="entry name" value="Enolase-like, N-terminal domain"/>
    <property type="match status" value="1"/>
</dbReference>
<evidence type="ECO:0000256" key="8">
    <source>
        <dbReference type="PIRSR" id="PIRSR001400-2"/>
    </source>
</evidence>
<feature type="binding site" evidence="8">
    <location>
        <begin position="360"/>
        <end position="363"/>
    </location>
    <ligand>
        <name>substrate</name>
    </ligand>
</feature>
<dbReference type="Gene3D" id="3.20.20.120">
    <property type="entry name" value="Enolase-like C-terminal domain"/>
    <property type="match status" value="1"/>
</dbReference>
<evidence type="ECO:0000313" key="12">
    <source>
        <dbReference type="EMBL" id="SCG85900.1"/>
    </source>
</evidence>
<comment type="cofactor">
    <cofactor evidence="9">
        <name>Mg(2+)</name>
        <dbReference type="ChEBI" id="CHEBI:18420"/>
    </cofactor>
    <text evidence="9">Mg(2+) is required for catalysis and for stabilizing the dimer.</text>
</comment>
<dbReference type="GO" id="GO:0005576">
    <property type="term" value="C:extracellular region"/>
    <property type="evidence" value="ECO:0007669"/>
    <property type="project" value="UniProtKB-SubCell"/>
</dbReference>
<proteinExistence type="inferred from homology"/>
<dbReference type="STRING" id="118062.MCBB_1342"/>
<dbReference type="SFLD" id="SFLDF00002">
    <property type="entry name" value="enolase"/>
    <property type="match status" value="1"/>
</dbReference>
<dbReference type="InterPro" id="IPR020809">
    <property type="entry name" value="Enolase_CS"/>
</dbReference>
<dbReference type="KEGG" id="mcub:MCBB_1342"/>
<dbReference type="PATRIC" id="fig|129848.4.peg.1366"/>
<dbReference type="PROSITE" id="PS00164">
    <property type="entry name" value="ENOLASE"/>
    <property type="match status" value="1"/>
</dbReference>
<comment type="subcellular location">
    <subcellularLocation>
        <location evidence="6">Cytoplasm</location>
    </subcellularLocation>
    <subcellularLocation>
        <location evidence="6">Secreted</location>
    </subcellularLocation>
    <subcellularLocation>
        <location evidence="6">Cell surface</location>
    </subcellularLocation>
    <text evidence="6">Fractions of enolase are present in both the cytoplasm and on the cell surface.</text>
</comment>
<dbReference type="EMBL" id="LT607756">
    <property type="protein sequence ID" value="SCG85900.1"/>
    <property type="molecule type" value="Genomic_DNA"/>
</dbReference>
<feature type="active site" description="Proton acceptor" evidence="6 7">
    <location>
        <position position="333"/>
    </location>
</feature>
<dbReference type="EC" id="4.2.1.11" evidence="6"/>
<dbReference type="PRINTS" id="PR00148">
    <property type="entry name" value="ENOLASE"/>
</dbReference>
<feature type="binding site" evidence="8">
    <location>
        <position position="157"/>
    </location>
    <ligand>
        <name>substrate</name>
    </ligand>
</feature>
<dbReference type="PANTHER" id="PTHR11902">
    <property type="entry name" value="ENOLASE"/>
    <property type="match status" value="1"/>
</dbReference>
<keyword evidence="6" id="KW-0964">Secreted</keyword>
<dbReference type="OrthoDB" id="8680at2157"/>
<dbReference type="NCBIfam" id="TIGR01060">
    <property type="entry name" value="eno"/>
    <property type="match status" value="1"/>
</dbReference>
<feature type="binding site" evidence="6 9">
    <location>
        <position position="236"/>
    </location>
    <ligand>
        <name>Mg(2+)</name>
        <dbReference type="ChEBI" id="CHEBI:18420"/>
    </ligand>
</feature>
<dbReference type="RefSeq" id="WP_071907012.1">
    <property type="nucleotide sequence ID" value="NZ_LT607756.1"/>
</dbReference>
<organism evidence="12 13">
    <name type="scientific">Methanobacterium congolense</name>
    <dbReference type="NCBI Taxonomy" id="118062"/>
    <lineage>
        <taxon>Archaea</taxon>
        <taxon>Methanobacteriati</taxon>
        <taxon>Methanobacteriota</taxon>
        <taxon>Methanomada group</taxon>
        <taxon>Methanobacteria</taxon>
        <taxon>Methanobacteriales</taxon>
        <taxon>Methanobacteriaceae</taxon>
        <taxon>Methanobacterium</taxon>
    </lineage>
</organism>
<dbReference type="GeneID" id="30412183"/>
<dbReference type="SFLD" id="SFLDG00178">
    <property type="entry name" value="enolase"/>
    <property type="match status" value="1"/>
</dbReference>
<keyword evidence="3 6" id="KW-0460">Magnesium</keyword>
<gene>
    <name evidence="6 12" type="primary">eno</name>
    <name evidence="12" type="ORF">MCBB_1342</name>
</gene>
<feature type="binding site" evidence="6">
    <location>
        <position position="333"/>
    </location>
    <ligand>
        <name>(2R)-2-phosphoglycerate</name>
        <dbReference type="ChEBI" id="CHEBI:58289"/>
    </ligand>
</feature>
<keyword evidence="6" id="KW-0963">Cytoplasm</keyword>
<feature type="binding site" evidence="8">
    <location>
        <position position="384"/>
    </location>
    <ligand>
        <name>substrate</name>
    </ligand>
</feature>
<feature type="binding site" evidence="6">
    <location>
        <position position="384"/>
    </location>
    <ligand>
        <name>(2R)-2-phosphoglycerate</name>
        <dbReference type="ChEBI" id="CHEBI:58289"/>
    </ligand>
</feature>
<feature type="binding site" evidence="6">
    <location>
        <position position="156"/>
    </location>
    <ligand>
        <name>(2R)-2-phosphoglycerate</name>
        <dbReference type="ChEBI" id="CHEBI:58289"/>
    </ligand>
</feature>
<keyword evidence="6 9" id="KW-0479">Metal-binding</keyword>
<evidence type="ECO:0000256" key="5">
    <source>
        <dbReference type="ARBA" id="ARBA00023239"/>
    </source>
</evidence>
<evidence type="ECO:0000256" key="1">
    <source>
        <dbReference type="ARBA" id="ARBA00005031"/>
    </source>
</evidence>
<dbReference type="HAMAP" id="MF_00318">
    <property type="entry name" value="Enolase"/>
    <property type="match status" value="1"/>
</dbReference>
<feature type="binding site" evidence="8">
    <location>
        <position position="308"/>
    </location>
    <ligand>
        <name>substrate</name>
    </ligand>
</feature>
<accession>A0A1D3L364</accession>
<feature type="binding site" evidence="8">
    <location>
        <position position="281"/>
    </location>
    <ligand>
        <name>substrate</name>
    </ligand>
</feature>
<dbReference type="InterPro" id="IPR036849">
    <property type="entry name" value="Enolase-like_C_sf"/>
</dbReference>
<evidence type="ECO:0000256" key="2">
    <source>
        <dbReference type="ARBA" id="ARBA00009604"/>
    </source>
</evidence>
<feature type="domain" description="Enolase N-terminal" evidence="11">
    <location>
        <begin position="5"/>
        <end position="126"/>
    </location>
</feature>
<evidence type="ECO:0000256" key="7">
    <source>
        <dbReference type="PIRSR" id="PIRSR001400-1"/>
    </source>
</evidence>
<dbReference type="CDD" id="cd03313">
    <property type="entry name" value="enolase"/>
    <property type="match status" value="1"/>
</dbReference>
<feature type="binding site" evidence="6">
    <location>
        <position position="363"/>
    </location>
    <ligand>
        <name>(2R)-2-phosphoglycerate</name>
        <dbReference type="ChEBI" id="CHEBI:58289"/>
    </ligand>
</feature>
<comment type="function">
    <text evidence="6">Catalyzes the reversible conversion of 2-phosphoglycerate (2-PG) into phosphoenolpyruvate (PEP). It is essential for the degradation of carbohydrates via glycolysis.</text>
</comment>
<dbReference type="SMART" id="SM01192">
    <property type="entry name" value="Enolase_C"/>
    <property type="match status" value="1"/>
</dbReference>
<evidence type="ECO:0000259" key="10">
    <source>
        <dbReference type="SMART" id="SM01192"/>
    </source>
</evidence>
<dbReference type="UniPathway" id="UPA00109">
    <property type="reaction ID" value="UER00187"/>
</dbReference>
<dbReference type="Proteomes" id="UP000094707">
    <property type="component" value="Chromosome I"/>
</dbReference>
<dbReference type="Pfam" id="PF00113">
    <property type="entry name" value="Enolase_C"/>
    <property type="match status" value="1"/>
</dbReference>
<name>A0A1D3L364_9EURY</name>
<dbReference type="GO" id="GO:0004634">
    <property type="term" value="F:phosphopyruvate hydratase activity"/>
    <property type="evidence" value="ECO:0007669"/>
    <property type="project" value="UniProtKB-UniRule"/>
</dbReference>
<feature type="domain" description="Enolase C-terminal TIM barrel" evidence="10">
    <location>
        <begin position="131"/>
        <end position="418"/>
    </location>
</feature>
<sequence>MDSIIEDIRVRKILDSRGNPTVEVDVVTWNGFGRAAAPSGASTGAREVVAFPEGGVDRIVSEVEDVISSELIGMDAEDLKEIDLVLKEIDGTENLAAIGGNTTVAVSMAVAKAAASSYGMPLYRFLGGNMPNEIPYPLGNMINGGAHAGKNAPDIQEFLVIPVGAETITDAVFTNVQVHKKIRELIQAKDKSFTGGKGDEGGWAPNLTNEEALEIQFTACETVSEETGVLVKPSLDIAASELWDPATEEYVYEREGTRRSTGEQVDYVSELIDKYGFFYVEDPIREGDFEGFAQLTKKAGKKALICGDDIFVTNEEILAEGIEKGSGNAIIIKPNQIGTLTDTYNTIELARNNKYVPVVSHRSGETTDETIAHLAVAFSAPIIKTGAVGGERIAKLNELIRISEEMTDPEMADIAKYR</sequence>
<dbReference type="Pfam" id="PF03952">
    <property type="entry name" value="Enolase_N"/>
    <property type="match status" value="1"/>
</dbReference>
<evidence type="ECO:0000256" key="6">
    <source>
        <dbReference type="HAMAP-Rule" id="MF_00318"/>
    </source>
</evidence>
<feature type="binding site" evidence="6 9">
    <location>
        <position position="308"/>
    </location>
    <ligand>
        <name>Mg(2+)</name>
        <dbReference type="ChEBI" id="CHEBI:18420"/>
    </ligand>
</feature>
<dbReference type="SUPFAM" id="SSF51604">
    <property type="entry name" value="Enolase C-terminal domain-like"/>
    <property type="match status" value="1"/>
</dbReference>
<feature type="binding site" evidence="6 9">
    <location>
        <position position="281"/>
    </location>
    <ligand>
        <name>Mg(2+)</name>
        <dbReference type="ChEBI" id="CHEBI:18420"/>
    </ligand>
</feature>
<comment type="catalytic activity">
    <reaction evidence="6">
        <text>(2R)-2-phosphoglycerate = phosphoenolpyruvate + H2O</text>
        <dbReference type="Rhea" id="RHEA:10164"/>
        <dbReference type="ChEBI" id="CHEBI:15377"/>
        <dbReference type="ChEBI" id="CHEBI:58289"/>
        <dbReference type="ChEBI" id="CHEBI:58702"/>
        <dbReference type="EC" id="4.2.1.11"/>
    </reaction>
</comment>
<feature type="binding site" evidence="8">
    <location>
        <position position="147"/>
    </location>
    <ligand>
        <name>substrate</name>
    </ligand>
</feature>
<dbReference type="GO" id="GO:0000015">
    <property type="term" value="C:phosphopyruvate hydratase complex"/>
    <property type="evidence" value="ECO:0007669"/>
    <property type="project" value="InterPro"/>
</dbReference>
<keyword evidence="13" id="KW-1185">Reference proteome</keyword>
<comment type="pathway">
    <text evidence="1 6">Carbohydrate degradation; glycolysis; pyruvate from D-glyceraldehyde 3-phosphate: step 4/5.</text>
</comment>
<dbReference type="InterPro" id="IPR020811">
    <property type="entry name" value="Enolase_N"/>
</dbReference>
<feature type="active site" description="Proton donor" evidence="6 7">
    <location>
        <position position="200"/>
    </location>
</feature>
<dbReference type="GO" id="GO:0009986">
    <property type="term" value="C:cell surface"/>
    <property type="evidence" value="ECO:0007669"/>
    <property type="project" value="UniProtKB-SubCell"/>
</dbReference>
<keyword evidence="5 6" id="KW-0456">Lyase</keyword>
<protein>
    <recommendedName>
        <fullName evidence="6">Enolase</fullName>
        <ecNumber evidence="6">4.2.1.11</ecNumber>
    </recommendedName>
    <alternativeName>
        <fullName evidence="6">2-phospho-D-glycerate hydro-lyase</fullName>
    </alternativeName>
    <alternativeName>
        <fullName evidence="6">2-phosphoglycerate dehydratase</fullName>
    </alternativeName>
</protein>
<evidence type="ECO:0000259" key="11">
    <source>
        <dbReference type="SMART" id="SM01193"/>
    </source>
</evidence>
<dbReference type="SUPFAM" id="SSF54826">
    <property type="entry name" value="Enolase N-terminal domain-like"/>
    <property type="match status" value="1"/>
</dbReference>
<evidence type="ECO:0000256" key="9">
    <source>
        <dbReference type="PIRSR" id="PIRSR001400-3"/>
    </source>
</evidence>
<comment type="cofactor">
    <cofactor evidence="6">
        <name>Mg(2+)</name>
        <dbReference type="ChEBI" id="CHEBI:18420"/>
    </cofactor>
    <text evidence="6">Binds a second Mg(2+) ion via substrate during catalysis.</text>
</comment>
<dbReference type="GO" id="GO:0000287">
    <property type="term" value="F:magnesium ion binding"/>
    <property type="evidence" value="ECO:0007669"/>
    <property type="project" value="UniProtKB-UniRule"/>
</dbReference>
<reference evidence="12 13" key="1">
    <citation type="submission" date="2016-08" db="EMBL/GenBank/DDBJ databases">
        <authorList>
            <person name="Seilhamer J.J."/>
        </authorList>
    </citation>
    <scope>NUCLEOTIDE SEQUENCE [LARGE SCALE GENOMIC DNA]</scope>
    <source>
        <strain evidence="12">Buetzberg</strain>
    </source>
</reference>
<dbReference type="AlphaFoldDB" id="A0A1D3L364"/>
<dbReference type="InterPro" id="IPR000941">
    <property type="entry name" value="Enolase"/>
</dbReference>